<feature type="transmembrane region" description="Helical" evidence="2">
    <location>
        <begin position="147"/>
        <end position="170"/>
    </location>
</feature>
<dbReference type="Proteomes" id="UP000694891">
    <property type="component" value="Unplaced"/>
</dbReference>
<name>A0A9Y4KEY1_9TELE</name>
<evidence type="ECO:0000259" key="4">
    <source>
        <dbReference type="PROSITE" id="PS50835"/>
    </source>
</evidence>
<feature type="chain" id="PRO_5041247814" evidence="3">
    <location>
        <begin position="25"/>
        <end position="229"/>
    </location>
</feature>
<evidence type="ECO:0000256" key="1">
    <source>
        <dbReference type="ARBA" id="ARBA00023319"/>
    </source>
</evidence>
<dbReference type="GO" id="GO:0030183">
    <property type="term" value="P:B cell differentiation"/>
    <property type="evidence" value="ECO:0007669"/>
    <property type="project" value="TreeGrafter"/>
</dbReference>
<protein>
    <submittedName>
        <fullName evidence="6">Uncharacterized protein LOC103366239 isoform X1</fullName>
    </submittedName>
</protein>
<dbReference type="InterPro" id="IPR013783">
    <property type="entry name" value="Ig-like_fold"/>
</dbReference>
<dbReference type="InterPro" id="IPR036179">
    <property type="entry name" value="Ig-like_dom_sf"/>
</dbReference>
<dbReference type="InterPro" id="IPR003599">
    <property type="entry name" value="Ig_sub"/>
</dbReference>
<feature type="signal peptide" evidence="3">
    <location>
        <begin position="1"/>
        <end position="24"/>
    </location>
</feature>
<evidence type="ECO:0000256" key="3">
    <source>
        <dbReference type="SAM" id="SignalP"/>
    </source>
</evidence>
<dbReference type="GO" id="GO:0009897">
    <property type="term" value="C:external side of plasma membrane"/>
    <property type="evidence" value="ECO:0007669"/>
    <property type="project" value="TreeGrafter"/>
</dbReference>
<dbReference type="GeneID" id="103366239"/>
<keyword evidence="2" id="KW-0472">Membrane</keyword>
<proteinExistence type="predicted"/>
<sequence>MKVLLSSLLLSSLCALSSWSVSLGTFVVIQSPDVSVMEGQTVDITCCWTEKFERVRVNWLKNETEIKNEIFQKKSQGSLKSATNCSILNFPNIRRNESGRYICRVFMDIPYYASTKGNGTLITVMDLESSDYADKGGKSSDSANSQLPVIIAVAVVVPLFLITIACFCNLRRKRVQALRVIYEVPHIDSEEAEPDKHSTSSSRGSSQWCQVPVYESVEYFQHVETKESE</sequence>
<keyword evidence="5" id="KW-1185">Reference proteome</keyword>
<accession>A0A9Y4KEY1</accession>
<keyword evidence="3" id="KW-0732">Signal</keyword>
<dbReference type="SUPFAM" id="SSF48726">
    <property type="entry name" value="Immunoglobulin"/>
    <property type="match status" value="1"/>
</dbReference>
<dbReference type="GO" id="GO:0019815">
    <property type="term" value="C:B cell receptor complex"/>
    <property type="evidence" value="ECO:0007669"/>
    <property type="project" value="TreeGrafter"/>
</dbReference>
<dbReference type="Pfam" id="PF13927">
    <property type="entry name" value="Ig_3"/>
    <property type="match status" value="1"/>
</dbReference>
<evidence type="ECO:0000313" key="6">
    <source>
        <dbReference type="RefSeq" id="XP_008292128.1"/>
    </source>
</evidence>
<keyword evidence="1" id="KW-0393">Immunoglobulin domain</keyword>
<dbReference type="AlphaFoldDB" id="A0A9Y4KEY1"/>
<evidence type="ECO:0000256" key="2">
    <source>
        <dbReference type="SAM" id="Phobius"/>
    </source>
</evidence>
<dbReference type="GO" id="GO:0050853">
    <property type="term" value="P:B cell receptor signaling pathway"/>
    <property type="evidence" value="ECO:0007669"/>
    <property type="project" value="TreeGrafter"/>
</dbReference>
<feature type="domain" description="Ig-like" evidence="4">
    <location>
        <begin position="24"/>
        <end position="105"/>
    </location>
</feature>
<dbReference type="InterPro" id="IPR007110">
    <property type="entry name" value="Ig-like_dom"/>
</dbReference>
<dbReference type="SMART" id="SM00409">
    <property type="entry name" value="IG"/>
    <property type="match status" value="1"/>
</dbReference>
<dbReference type="RefSeq" id="XP_008292128.1">
    <property type="nucleotide sequence ID" value="XM_008293906.1"/>
</dbReference>
<gene>
    <name evidence="6" type="primary">LOC103366239</name>
</gene>
<keyword evidence="2" id="KW-0812">Transmembrane</keyword>
<dbReference type="Gene3D" id="2.60.40.10">
    <property type="entry name" value="Immunoglobulins"/>
    <property type="match status" value="1"/>
</dbReference>
<evidence type="ECO:0000313" key="5">
    <source>
        <dbReference type="Proteomes" id="UP000694891"/>
    </source>
</evidence>
<dbReference type="PANTHER" id="PTHR14334">
    <property type="entry name" value="B-CELL ANTIGEN RECEPTOR COMPLEX-ASSOCIATED PROTEIN"/>
    <property type="match status" value="1"/>
</dbReference>
<reference evidence="6" key="1">
    <citation type="submission" date="2025-08" db="UniProtKB">
        <authorList>
            <consortium name="RefSeq"/>
        </authorList>
    </citation>
    <scope>IDENTIFICATION</scope>
</reference>
<dbReference type="PROSITE" id="PS50835">
    <property type="entry name" value="IG_LIKE"/>
    <property type="match status" value="1"/>
</dbReference>
<organism evidence="5 6">
    <name type="scientific">Stegastes partitus</name>
    <name type="common">bicolor damselfish</name>
    <dbReference type="NCBI Taxonomy" id="144197"/>
    <lineage>
        <taxon>Eukaryota</taxon>
        <taxon>Metazoa</taxon>
        <taxon>Chordata</taxon>
        <taxon>Craniata</taxon>
        <taxon>Vertebrata</taxon>
        <taxon>Euteleostomi</taxon>
        <taxon>Actinopterygii</taxon>
        <taxon>Neopterygii</taxon>
        <taxon>Teleostei</taxon>
        <taxon>Neoteleostei</taxon>
        <taxon>Acanthomorphata</taxon>
        <taxon>Ovalentaria</taxon>
        <taxon>Pomacentridae</taxon>
        <taxon>Stegastes</taxon>
    </lineage>
</organism>
<keyword evidence="2" id="KW-1133">Transmembrane helix</keyword>